<organism evidence="2">
    <name type="scientific">Cylindrospermopsis raciborskii T3</name>
    <dbReference type="NCBI Taxonomy" id="398006"/>
    <lineage>
        <taxon>Bacteria</taxon>
        <taxon>Bacillati</taxon>
        <taxon>Cyanobacteriota</taxon>
        <taxon>Cyanophyceae</taxon>
        <taxon>Nostocales</taxon>
        <taxon>Aphanizomenonaceae</taxon>
        <taxon>Cylindrospermopsis</taxon>
    </lineage>
</organism>
<evidence type="ECO:0000313" key="2">
    <source>
        <dbReference type="EMBL" id="ABI75116.1"/>
    </source>
</evidence>
<dbReference type="InterPro" id="IPR047960">
    <property type="entry name" value="Transpos_IS1380"/>
</dbReference>
<evidence type="ECO:0000259" key="1">
    <source>
        <dbReference type="Pfam" id="PF13701"/>
    </source>
</evidence>
<dbReference type="InterPro" id="IPR025668">
    <property type="entry name" value="Tnp_DDE_dom"/>
</dbReference>
<accession>B3EYI1</accession>
<dbReference type="NCBIfam" id="NF033539">
    <property type="entry name" value="transpos_IS1380"/>
    <property type="match status" value="1"/>
</dbReference>
<protein>
    <submittedName>
        <fullName evidence="2">Transposase</fullName>
    </submittedName>
</protein>
<dbReference type="EMBL" id="DQ787200">
    <property type="protein sequence ID" value="ABI75116.1"/>
    <property type="molecule type" value="Genomic_DNA"/>
</dbReference>
<reference evidence="2" key="1">
    <citation type="journal article" date="2008" name="Appl. Environ. Microbiol.">
        <title>Biosynthetic intermediate analysis and functional homology reveal a saxitoxin gene cluster in cyanobacteria.</title>
        <authorList>
            <person name="Kellmann R."/>
            <person name="Mihali T.K."/>
            <person name="Jeon Y.J."/>
            <person name="Pickford R."/>
            <person name="Pomati F."/>
            <person name="Neilan B.A."/>
        </authorList>
    </citation>
    <scope>NUCLEOTIDE SEQUENCE</scope>
    <source>
        <strain evidence="2">T3</strain>
    </source>
</reference>
<feature type="domain" description="Transposase DDE" evidence="1">
    <location>
        <begin position="14"/>
        <end position="441"/>
    </location>
</feature>
<dbReference type="Pfam" id="PF13701">
    <property type="entry name" value="DDE_Tnp_1_4"/>
    <property type="match status" value="1"/>
</dbReference>
<name>B3EYI1_9CYAN</name>
<proteinExistence type="predicted"/>
<dbReference type="AlphaFoldDB" id="B3EYI1"/>
<sequence length="449" mass="51495">MTKSSSRLSLNFFDKKTLDLTFSDMSLSSDGGIILARQVEEKVKICQDMADCLTDNRDQTKVKHSLSQLISQRIYQIIAGYEDSNDSNKLRQDPIFKLVCNQVPTVGENLLASQPTMSRLENQVTQKDIKQIRRLFVDKFLESYPRESKEIVLDIDAWDALTHGHQQLSLFNGYHRHDIYFPVLINEASSGYPLVLQLRAGNSHSGKGVAGILKWLFLRIKRALPEIRIVLRGDGGFSLPEIIEVCEKSGVGYVFGFSNNDVLKRKINYLLDRARLEYCRTGEKVRLFDDVYYAARSWSEPRRVIMKAEWLEKGPNPRFIITSLETEAQDLYDKFYVQRGATSEHRIKELKLGIKSDRLSCEKFIVNQFRLFLSQAAYILMLGIRQAAQGTKLAKAQVPRLRETIIKIAAKVTVSARRVLVELPYYCPFSSEINLIMERLASEFEIIFS</sequence>